<dbReference type="RefSeq" id="WP_285574395.1">
    <property type="nucleotide sequence ID" value="NZ_BSDE01000003.1"/>
</dbReference>
<dbReference type="Proteomes" id="UP001165069">
    <property type="component" value="Unassembled WGS sequence"/>
</dbReference>
<sequence length="95" mass="11211">MYAVVSKHRQEIEKIEVRDRFDFEDRCLSHLVPPRPCRDYQEHHPGPKGVRVVLLPETGDFEARAYLEFKKHLQDETHYQVMQEGQPTAYTVVMG</sequence>
<keyword evidence="2" id="KW-1185">Reference proteome</keyword>
<proteinExistence type="predicted"/>
<accession>A0ABQ5QG23</accession>
<organism evidence="1 2">
    <name type="scientific">Geothrix limicola</name>
    <dbReference type="NCBI Taxonomy" id="2927978"/>
    <lineage>
        <taxon>Bacteria</taxon>
        <taxon>Pseudomonadati</taxon>
        <taxon>Acidobacteriota</taxon>
        <taxon>Holophagae</taxon>
        <taxon>Holophagales</taxon>
        <taxon>Holophagaceae</taxon>
        <taxon>Geothrix</taxon>
    </lineage>
</organism>
<gene>
    <name evidence="1" type="ORF">GETHLI_18880</name>
</gene>
<evidence type="ECO:0000313" key="1">
    <source>
        <dbReference type="EMBL" id="GLH73386.1"/>
    </source>
</evidence>
<evidence type="ECO:0000313" key="2">
    <source>
        <dbReference type="Proteomes" id="UP001165069"/>
    </source>
</evidence>
<comment type="caution">
    <text evidence="1">The sequence shown here is derived from an EMBL/GenBank/DDBJ whole genome shotgun (WGS) entry which is preliminary data.</text>
</comment>
<dbReference type="EMBL" id="BSDE01000003">
    <property type="protein sequence ID" value="GLH73386.1"/>
    <property type="molecule type" value="Genomic_DNA"/>
</dbReference>
<name>A0ABQ5QG23_9BACT</name>
<reference evidence="1 2" key="1">
    <citation type="journal article" date="2023" name="Antonie Van Leeuwenhoek">
        <title>Mesoterricola silvestris gen. nov., sp. nov., Mesoterricola sediminis sp. nov., Geothrix oryzae sp. nov., Geothrix edaphica sp. nov., Geothrix rubra sp. nov., and Geothrix limicola sp. nov., six novel members of Acidobacteriota isolated from soils.</title>
        <authorList>
            <person name="Itoh H."/>
            <person name="Sugisawa Y."/>
            <person name="Mise K."/>
            <person name="Xu Z."/>
            <person name="Kuniyasu M."/>
            <person name="Ushijima N."/>
            <person name="Kawano K."/>
            <person name="Kobayashi E."/>
            <person name="Shiratori Y."/>
            <person name="Masuda Y."/>
            <person name="Senoo K."/>
        </authorList>
    </citation>
    <scope>NUCLEOTIDE SEQUENCE [LARGE SCALE GENOMIC DNA]</scope>
    <source>
        <strain evidence="1 2">Red804</strain>
    </source>
</reference>
<protein>
    <submittedName>
        <fullName evidence="1">Uncharacterized protein</fullName>
    </submittedName>
</protein>